<evidence type="ECO:0000256" key="8">
    <source>
        <dbReference type="ARBA" id="ARBA00022833"/>
    </source>
</evidence>
<dbReference type="Gene3D" id="2.40.50.140">
    <property type="entry name" value="Nucleic acid-binding proteins"/>
    <property type="match status" value="1"/>
</dbReference>
<evidence type="ECO:0000256" key="5">
    <source>
        <dbReference type="ARBA" id="ARBA00022705"/>
    </source>
</evidence>
<dbReference type="GO" id="GO:0046872">
    <property type="term" value="F:metal ion binding"/>
    <property type="evidence" value="ECO:0007669"/>
    <property type="project" value="UniProtKB-KW"/>
</dbReference>
<evidence type="ECO:0000256" key="6">
    <source>
        <dbReference type="ARBA" id="ARBA00022723"/>
    </source>
</evidence>
<dbReference type="EC" id="6.5.1.2" evidence="2 15"/>
<evidence type="ECO:0000256" key="2">
    <source>
        <dbReference type="ARBA" id="ARBA00012722"/>
    </source>
</evidence>
<dbReference type="InterPro" id="IPR004150">
    <property type="entry name" value="NAD_DNA_ligase_OB"/>
</dbReference>
<dbReference type="FunFam" id="3.30.470.30:FF:000001">
    <property type="entry name" value="DNA ligase"/>
    <property type="match status" value="1"/>
</dbReference>
<dbReference type="GO" id="GO:0006260">
    <property type="term" value="P:DNA replication"/>
    <property type="evidence" value="ECO:0007669"/>
    <property type="project" value="UniProtKB-KW"/>
</dbReference>
<evidence type="ECO:0000256" key="7">
    <source>
        <dbReference type="ARBA" id="ARBA00022763"/>
    </source>
</evidence>
<feature type="binding site" evidence="15">
    <location>
        <position position="296"/>
    </location>
    <ligand>
        <name>NAD(+)</name>
        <dbReference type="ChEBI" id="CHEBI:57540"/>
    </ligand>
</feature>
<dbReference type="STRING" id="1827387.A4S15_08760"/>
<dbReference type="Gene3D" id="1.10.150.20">
    <property type="entry name" value="5' to 3' exonuclease, C-terminal subdomain"/>
    <property type="match status" value="2"/>
</dbReference>
<dbReference type="SUPFAM" id="SSF50249">
    <property type="entry name" value="Nucleic acid-binding proteins"/>
    <property type="match status" value="1"/>
</dbReference>
<feature type="binding site" evidence="15">
    <location>
        <position position="144"/>
    </location>
    <ligand>
        <name>NAD(+)</name>
        <dbReference type="ChEBI" id="CHEBI:57540"/>
    </ligand>
</feature>
<dbReference type="SUPFAM" id="SSF52113">
    <property type="entry name" value="BRCT domain"/>
    <property type="match status" value="1"/>
</dbReference>
<dbReference type="PIRSF" id="PIRSF001604">
    <property type="entry name" value="LigA"/>
    <property type="match status" value="1"/>
</dbReference>
<dbReference type="NCBIfam" id="NF005932">
    <property type="entry name" value="PRK07956.1"/>
    <property type="match status" value="1"/>
</dbReference>
<keyword evidence="12 15" id="KW-0464">Manganese</keyword>
<accession>A0A1W9HXY1</accession>
<feature type="binding site" evidence="15">
    <location>
        <position position="414"/>
    </location>
    <ligand>
        <name>Zn(2+)</name>
        <dbReference type="ChEBI" id="CHEBI:29105"/>
    </ligand>
</feature>
<dbReference type="CDD" id="cd17748">
    <property type="entry name" value="BRCT_DNA_ligase_like"/>
    <property type="match status" value="1"/>
</dbReference>
<dbReference type="GO" id="GO:0005829">
    <property type="term" value="C:cytosol"/>
    <property type="evidence" value="ECO:0007669"/>
    <property type="project" value="TreeGrafter"/>
</dbReference>
<dbReference type="InterPro" id="IPR001357">
    <property type="entry name" value="BRCT_dom"/>
</dbReference>
<sequence>MPEDMTESEAVSEHARLEGVLRGHDTRYFEDDAPEISDGEYDALKQRYLAIEARFPALVTAASLSRRVGAAPSAKFGKVRHRVAMLSLDNAFDESDVDDFLARIRRFLDMPADLPLNMTAEPKIDGLSCSLRYEKGRLVVAATRGDGAEGENVTANVATIATVPAMLAGNYPDVIEVRGEIYMRHADFAALNQQQGEKGDKIFANPRNAAAGSLRQLDPAITAARPLSFFAYSWGDHGSLPGDTQFDVVQAFASWGFAINPLMRRCASRDEMLDVYRAIERDRARLGYDIDGVVYKVDDLALQRQLGFVSRSPRWAIAHKFSAEKAATILRAIDIQVGRTGALTPVAKLEPVTVGGVVVANATLHNEDEIKRKDVRIGDTVVIQRAGDVIPQIVSVDLARRPADSVPFAFPETCPCPLKTAIVREAVGSGGSGAIKRCSGELACPFQRVEHLKHFCSRRAFDIEGFGDKLIERFFADGRVTTPAEIFTLSARDAASVSPLREEEGLGDLSVRNLFAAIEARREIAFERFLYALGIRHVGETTAKVVARHFGSFAAFRAAAMAEHAVASLSQIDGIGPIVAEAISAFFHQPANILMVDDLLRVVDVAEAQKPASVDGAPLAGQVIVFTGELVAFSRDEARAKAERLGAKVTDSVSKKTTLVVAGPGAGSKLKKAQDLGIAILDEAGWLNVVKDHAGLSG</sequence>
<dbReference type="InterPro" id="IPR036420">
    <property type="entry name" value="BRCT_dom_sf"/>
</dbReference>
<dbReference type="PROSITE" id="PS50172">
    <property type="entry name" value="BRCT"/>
    <property type="match status" value="1"/>
</dbReference>
<keyword evidence="6 15" id="KW-0479">Metal-binding</keyword>
<feature type="binding site" evidence="15">
    <location>
        <position position="444"/>
    </location>
    <ligand>
        <name>Zn(2+)</name>
        <dbReference type="ChEBI" id="CHEBI:29105"/>
    </ligand>
</feature>
<dbReference type="InterPro" id="IPR012340">
    <property type="entry name" value="NA-bd_OB-fold"/>
</dbReference>
<dbReference type="AlphaFoldDB" id="A0A1W9HXY1"/>
<keyword evidence="10 15" id="KW-0520">NAD</keyword>
<dbReference type="Proteomes" id="UP000192872">
    <property type="component" value="Unassembled WGS sequence"/>
</dbReference>
<keyword evidence="5 15" id="KW-0235">DNA replication</keyword>
<dbReference type="GO" id="GO:0006281">
    <property type="term" value="P:DNA repair"/>
    <property type="evidence" value="ECO:0007669"/>
    <property type="project" value="UniProtKB-KW"/>
</dbReference>
<dbReference type="HAMAP" id="MF_01588">
    <property type="entry name" value="DNA_ligase_A"/>
    <property type="match status" value="1"/>
</dbReference>
<comment type="caution">
    <text evidence="18">The sequence shown here is derived from an EMBL/GenBank/DDBJ whole genome shotgun (WGS) entry which is preliminary data.</text>
</comment>
<dbReference type="SMART" id="SM00292">
    <property type="entry name" value="BRCT"/>
    <property type="match status" value="1"/>
</dbReference>
<dbReference type="InterPro" id="IPR033136">
    <property type="entry name" value="DNA_ligase_CS"/>
</dbReference>
<dbReference type="InterPro" id="IPR001679">
    <property type="entry name" value="DNA_ligase"/>
</dbReference>
<evidence type="ECO:0000259" key="17">
    <source>
        <dbReference type="PROSITE" id="PS50172"/>
    </source>
</evidence>
<keyword evidence="11 15" id="KW-0234">DNA repair</keyword>
<reference evidence="18 19" key="1">
    <citation type="journal article" date="2017" name="Water Res.">
        <title>Comammox in drinking water systems.</title>
        <authorList>
            <person name="Wang Y."/>
            <person name="Ma L."/>
            <person name="Mao Y."/>
            <person name="Jiang X."/>
            <person name="Xia Y."/>
            <person name="Yu K."/>
            <person name="Li B."/>
            <person name="Zhang T."/>
        </authorList>
    </citation>
    <scope>NUCLEOTIDE SEQUENCE [LARGE SCALE GENOMIC DNA]</scope>
    <source>
        <strain evidence="18">SG_bin8</strain>
    </source>
</reference>
<evidence type="ECO:0000256" key="4">
    <source>
        <dbReference type="ARBA" id="ARBA00022598"/>
    </source>
</evidence>
<dbReference type="CDD" id="cd00114">
    <property type="entry name" value="LIGANc"/>
    <property type="match status" value="1"/>
</dbReference>
<feature type="binding site" evidence="15">
    <location>
        <position position="180"/>
    </location>
    <ligand>
        <name>NAD(+)</name>
        <dbReference type="ChEBI" id="CHEBI:57540"/>
    </ligand>
</feature>
<feature type="binding site" evidence="15">
    <location>
        <position position="438"/>
    </location>
    <ligand>
        <name>Zn(2+)</name>
        <dbReference type="ChEBI" id="CHEBI:29105"/>
    </ligand>
</feature>
<dbReference type="Pfam" id="PF12826">
    <property type="entry name" value="HHH_2"/>
    <property type="match status" value="1"/>
</dbReference>
<dbReference type="Gene3D" id="3.40.50.10190">
    <property type="entry name" value="BRCT domain"/>
    <property type="match status" value="1"/>
</dbReference>
<evidence type="ECO:0000256" key="14">
    <source>
        <dbReference type="ARBA" id="ARBA00060881"/>
    </source>
</evidence>
<dbReference type="NCBIfam" id="TIGR00575">
    <property type="entry name" value="dnlj"/>
    <property type="match status" value="1"/>
</dbReference>
<dbReference type="InterPro" id="IPR013839">
    <property type="entry name" value="DNAligase_adenylation"/>
</dbReference>
<feature type="binding site" evidence="15">
    <location>
        <position position="121"/>
    </location>
    <ligand>
        <name>NAD(+)</name>
        <dbReference type="ChEBI" id="CHEBI:57540"/>
    </ligand>
</feature>
<feature type="binding site" evidence="15">
    <location>
        <begin position="87"/>
        <end position="88"/>
    </location>
    <ligand>
        <name>NAD(+)</name>
        <dbReference type="ChEBI" id="CHEBI:57540"/>
    </ligand>
</feature>
<feature type="binding site" evidence="15">
    <location>
        <position position="416"/>
    </location>
    <ligand>
        <name>Zn(2+)</name>
        <dbReference type="ChEBI" id="CHEBI:29105"/>
    </ligand>
</feature>
<evidence type="ECO:0000313" key="18">
    <source>
        <dbReference type="EMBL" id="OQW52230.1"/>
    </source>
</evidence>
<comment type="function">
    <text evidence="1 15">DNA ligase that catalyzes the formation of phosphodiester linkages between 5'-phosphoryl and 3'-hydroxyl groups in double-stranded DNA using NAD as a coenzyme and as the energy source for the reaction. It is essential for DNA replication and repair of damaged DNA.</text>
</comment>
<evidence type="ECO:0000256" key="3">
    <source>
        <dbReference type="ARBA" id="ARBA00013308"/>
    </source>
</evidence>
<proteinExistence type="inferred from homology"/>
<dbReference type="Pfam" id="PF01653">
    <property type="entry name" value="DNA_ligase_aden"/>
    <property type="match status" value="1"/>
</dbReference>
<feature type="active site" description="N6-AMP-lysine intermediate" evidence="15">
    <location>
        <position position="123"/>
    </location>
</feature>
<feature type="binding site" evidence="15">
    <location>
        <position position="320"/>
    </location>
    <ligand>
        <name>NAD(+)</name>
        <dbReference type="ChEBI" id="CHEBI:57540"/>
    </ligand>
</feature>
<dbReference type="InterPro" id="IPR013840">
    <property type="entry name" value="DNAligase_N"/>
</dbReference>
<dbReference type="PANTHER" id="PTHR23389">
    <property type="entry name" value="CHROMOSOME TRANSMISSION FIDELITY FACTOR 18"/>
    <property type="match status" value="1"/>
</dbReference>
<feature type="binding site" evidence="15">
    <location>
        <begin position="38"/>
        <end position="42"/>
    </location>
    <ligand>
        <name>NAD(+)</name>
        <dbReference type="ChEBI" id="CHEBI:57540"/>
    </ligand>
</feature>
<evidence type="ECO:0000256" key="15">
    <source>
        <dbReference type="HAMAP-Rule" id="MF_01588"/>
    </source>
</evidence>
<evidence type="ECO:0000256" key="11">
    <source>
        <dbReference type="ARBA" id="ARBA00023204"/>
    </source>
</evidence>
<evidence type="ECO:0000256" key="13">
    <source>
        <dbReference type="ARBA" id="ARBA00034005"/>
    </source>
</evidence>
<organism evidence="18 19">
    <name type="scientific">Candidatus Raskinella chloraquaticus</name>
    <dbReference type="NCBI Taxonomy" id="1951219"/>
    <lineage>
        <taxon>Bacteria</taxon>
        <taxon>Pseudomonadati</taxon>
        <taxon>Pseudomonadota</taxon>
        <taxon>Alphaproteobacteria</taxon>
        <taxon>Hyphomicrobiales</taxon>
        <taxon>Phreatobacteraceae</taxon>
        <taxon>Candidatus Raskinella</taxon>
    </lineage>
</organism>
<keyword evidence="9 15" id="KW-0460">Magnesium</keyword>
<dbReference type="InterPro" id="IPR010994">
    <property type="entry name" value="RuvA_2-like"/>
</dbReference>
<protein>
    <recommendedName>
        <fullName evidence="3 15">DNA ligase</fullName>
        <ecNumber evidence="2 15">6.5.1.2</ecNumber>
    </recommendedName>
    <alternativeName>
        <fullName evidence="15">Polydeoxyribonucleotide synthase [NAD(+)]</fullName>
    </alternativeName>
</protein>
<dbReference type="PROSITE" id="PS01055">
    <property type="entry name" value="DNA_LIGASE_N1"/>
    <property type="match status" value="1"/>
</dbReference>
<comment type="catalytic activity">
    <reaction evidence="13 15 16">
        <text>NAD(+) + (deoxyribonucleotide)n-3'-hydroxyl + 5'-phospho-(deoxyribonucleotide)m = (deoxyribonucleotide)n+m + AMP + beta-nicotinamide D-nucleotide.</text>
        <dbReference type="EC" id="6.5.1.2"/>
    </reaction>
</comment>
<evidence type="ECO:0000256" key="9">
    <source>
        <dbReference type="ARBA" id="ARBA00022842"/>
    </source>
</evidence>
<evidence type="ECO:0000256" key="1">
    <source>
        <dbReference type="ARBA" id="ARBA00004067"/>
    </source>
</evidence>
<evidence type="ECO:0000313" key="19">
    <source>
        <dbReference type="Proteomes" id="UP000192872"/>
    </source>
</evidence>
<dbReference type="PANTHER" id="PTHR23389:SF9">
    <property type="entry name" value="DNA LIGASE"/>
    <property type="match status" value="1"/>
</dbReference>
<dbReference type="Pfam" id="PF00533">
    <property type="entry name" value="BRCT"/>
    <property type="match status" value="1"/>
</dbReference>
<evidence type="ECO:0000256" key="10">
    <source>
        <dbReference type="ARBA" id="ARBA00023027"/>
    </source>
</evidence>
<keyword evidence="8 15" id="KW-0862">Zinc</keyword>
<dbReference type="FunFam" id="2.40.50.140:FF:000012">
    <property type="entry name" value="DNA ligase"/>
    <property type="match status" value="1"/>
</dbReference>
<comment type="cofactor">
    <cofactor evidence="15">
        <name>Mg(2+)</name>
        <dbReference type="ChEBI" id="CHEBI:18420"/>
    </cofactor>
    <cofactor evidence="15">
        <name>Mn(2+)</name>
        <dbReference type="ChEBI" id="CHEBI:29035"/>
    </cofactor>
</comment>
<keyword evidence="4 15" id="KW-0436">Ligase</keyword>
<evidence type="ECO:0000256" key="12">
    <source>
        <dbReference type="ARBA" id="ARBA00023211"/>
    </source>
</evidence>
<feature type="domain" description="BRCT" evidence="17">
    <location>
        <begin position="614"/>
        <end position="687"/>
    </location>
</feature>
<dbReference type="Pfam" id="PF03120">
    <property type="entry name" value="OB_DNA_ligase"/>
    <property type="match status" value="1"/>
</dbReference>
<dbReference type="SUPFAM" id="SSF47781">
    <property type="entry name" value="RuvA domain 2-like"/>
    <property type="match status" value="1"/>
</dbReference>
<dbReference type="EMBL" id="LWDL01000015">
    <property type="protein sequence ID" value="OQW52230.1"/>
    <property type="molecule type" value="Genomic_DNA"/>
</dbReference>
<gene>
    <name evidence="15" type="primary">ligA</name>
    <name evidence="18" type="ORF">A4S15_08760</name>
</gene>
<dbReference type="InterPro" id="IPR018239">
    <property type="entry name" value="DNA_ligase_AS"/>
</dbReference>
<dbReference type="GO" id="GO:0003911">
    <property type="term" value="F:DNA ligase (NAD+) activity"/>
    <property type="evidence" value="ECO:0007669"/>
    <property type="project" value="UniProtKB-UniRule"/>
</dbReference>
<evidence type="ECO:0000256" key="16">
    <source>
        <dbReference type="RuleBase" id="RU000618"/>
    </source>
</evidence>
<dbReference type="SUPFAM" id="SSF56091">
    <property type="entry name" value="DNA ligase/mRNA capping enzyme, catalytic domain"/>
    <property type="match status" value="1"/>
</dbReference>
<dbReference type="PROSITE" id="PS01056">
    <property type="entry name" value="DNA_LIGASE_N2"/>
    <property type="match status" value="1"/>
</dbReference>
<dbReference type="SMART" id="SM00532">
    <property type="entry name" value="LIGANc"/>
    <property type="match status" value="1"/>
</dbReference>
<dbReference type="InterPro" id="IPR041663">
    <property type="entry name" value="DisA/LigA_HHH"/>
</dbReference>
<dbReference type="Gene3D" id="3.30.470.30">
    <property type="entry name" value="DNA ligase/mRNA capping enzyme"/>
    <property type="match status" value="1"/>
</dbReference>
<comment type="similarity">
    <text evidence="14 15">Belongs to the NAD-dependent DNA ligase family. LigA subfamily.</text>
</comment>
<keyword evidence="7 15" id="KW-0227">DNA damage</keyword>
<dbReference type="Gene3D" id="1.10.287.610">
    <property type="entry name" value="Helix hairpin bin"/>
    <property type="match status" value="1"/>
</dbReference>
<name>A0A1W9HXY1_9HYPH</name>